<evidence type="ECO:0000313" key="2">
    <source>
        <dbReference type="Proteomes" id="UP000696573"/>
    </source>
</evidence>
<dbReference type="Proteomes" id="UP000696573">
    <property type="component" value="Unassembled WGS sequence"/>
</dbReference>
<dbReference type="EMBL" id="CABFNQ020000768">
    <property type="protein sequence ID" value="CAH0043090.1"/>
    <property type="molecule type" value="Genomic_DNA"/>
</dbReference>
<name>A0A9N9W4D2_9HYPO</name>
<organism evidence="1 2">
    <name type="scientific">Clonostachys rhizophaga</name>
    <dbReference type="NCBI Taxonomy" id="160324"/>
    <lineage>
        <taxon>Eukaryota</taxon>
        <taxon>Fungi</taxon>
        <taxon>Dikarya</taxon>
        <taxon>Ascomycota</taxon>
        <taxon>Pezizomycotina</taxon>
        <taxon>Sordariomycetes</taxon>
        <taxon>Hypocreomycetidae</taxon>
        <taxon>Hypocreales</taxon>
        <taxon>Bionectriaceae</taxon>
        <taxon>Clonostachys</taxon>
    </lineage>
</organism>
<comment type="caution">
    <text evidence="1">The sequence shown here is derived from an EMBL/GenBank/DDBJ whole genome shotgun (WGS) entry which is preliminary data.</text>
</comment>
<reference evidence="1" key="1">
    <citation type="submission" date="2021-10" db="EMBL/GenBank/DDBJ databases">
        <authorList>
            <person name="Piombo E."/>
        </authorList>
    </citation>
    <scope>NUCLEOTIDE SEQUENCE</scope>
</reference>
<accession>A0A9N9W4D2</accession>
<gene>
    <name evidence="1" type="ORF">CRHIZ90672A_00004932</name>
</gene>
<protein>
    <submittedName>
        <fullName evidence="1">Uncharacterized protein</fullName>
    </submittedName>
</protein>
<keyword evidence="2" id="KW-1185">Reference proteome</keyword>
<sequence length="125" mass="14063">MAVVTEVTEQLVSGKGMPELLQRRNDKKEIFKLLLDKRVYEALEFVEVLPNRWKEILELLLEKCGDQIQIGPDVIIETSAAQDRGSALEMFLGERGSEIQLTRAAADTVLSMEAARRGKSDQRCS</sequence>
<dbReference type="AlphaFoldDB" id="A0A9N9W4D2"/>
<evidence type="ECO:0000313" key="1">
    <source>
        <dbReference type="EMBL" id="CAH0043090.1"/>
    </source>
</evidence>
<dbReference type="OrthoDB" id="7464126at2759"/>
<proteinExistence type="predicted"/>